<proteinExistence type="predicted"/>
<organism evidence="1">
    <name type="scientific">viral metagenome</name>
    <dbReference type="NCBI Taxonomy" id="1070528"/>
    <lineage>
        <taxon>unclassified sequences</taxon>
        <taxon>metagenomes</taxon>
        <taxon>organismal metagenomes</taxon>
    </lineage>
</organism>
<evidence type="ECO:0000313" key="1">
    <source>
        <dbReference type="EMBL" id="QHT83949.1"/>
    </source>
</evidence>
<protein>
    <submittedName>
        <fullName evidence="1">Uncharacterized protein</fullName>
    </submittedName>
</protein>
<reference evidence="1" key="1">
    <citation type="journal article" date="2020" name="Nature">
        <title>Giant virus diversity and host interactions through global metagenomics.</title>
        <authorList>
            <person name="Schulz F."/>
            <person name="Roux S."/>
            <person name="Paez-Espino D."/>
            <person name="Jungbluth S."/>
            <person name="Walsh D.A."/>
            <person name="Denef V.J."/>
            <person name="McMahon K.D."/>
            <person name="Konstantinidis K.T."/>
            <person name="Eloe-Fadrosh E.A."/>
            <person name="Kyrpides N.C."/>
            <person name="Woyke T."/>
        </authorList>
    </citation>
    <scope>NUCLEOTIDE SEQUENCE</scope>
    <source>
        <strain evidence="1">GVMAG-M-3300023184-16</strain>
    </source>
</reference>
<dbReference type="AlphaFoldDB" id="A0A6C0HTT4"/>
<dbReference type="EMBL" id="MN740015">
    <property type="protein sequence ID" value="QHT83949.1"/>
    <property type="molecule type" value="Genomic_DNA"/>
</dbReference>
<sequence length="128" mass="14908">MEILSCITLENGVDMTFTVKKNMLWFEMDEPTDKEMMVTIYGCGIRSVVEDNHAYSEGLRRSPEEYEVPSDTYTIIGQKTEGKETTYHHSELDKKRLSPGTYIFTFSNDQYIKLTVVFNHNKLSFEEN</sequence>
<accession>A0A6C0HTT4</accession>
<name>A0A6C0HTT4_9ZZZZ</name>